<dbReference type="PANTHER" id="PTHR47691:SF3">
    <property type="entry name" value="HTH-TYPE TRANSCRIPTIONAL REGULATOR RV0890C-RELATED"/>
    <property type="match status" value="1"/>
</dbReference>
<comment type="caution">
    <text evidence="1">The sequence shown here is derived from an EMBL/GenBank/DDBJ whole genome shotgun (WGS) entry which is preliminary data.</text>
</comment>
<organism evidence="1 2">
    <name type="scientific">Amycolatopsis speibonae</name>
    <dbReference type="NCBI Taxonomy" id="1450224"/>
    <lineage>
        <taxon>Bacteria</taxon>
        <taxon>Bacillati</taxon>
        <taxon>Actinomycetota</taxon>
        <taxon>Actinomycetes</taxon>
        <taxon>Pseudonocardiales</taxon>
        <taxon>Pseudonocardiaceae</taxon>
        <taxon>Amycolatopsis</taxon>
    </lineage>
</organism>
<name>A0ABV7P2H6_9PSEU</name>
<protein>
    <submittedName>
        <fullName evidence="1">Tetratricopeptide repeat protein</fullName>
    </submittedName>
</protein>
<dbReference type="SUPFAM" id="SSF48452">
    <property type="entry name" value="TPR-like"/>
    <property type="match status" value="1"/>
</dbReference>
<keyword evidence="2" id="KW-1185">Reference proteome</keyword>
<dbReference type="InterPro" id="IPR027417">
    <property type="entry name" value="P-loop_NTPase"/>
</dbReference>
<dbReference type="SUPFAM" id="SSF52540">
    <property type="entry name" value="P-loop containing nucleoside triphosphate hydrolases"/>
    <property type="match status" value="1"/>
</dbReference>
<proteinExistence type="predicted"/>
<dbReference type="Proteomes" id="UP001595645">
    <property type="component" value="Unassembled WGS sequence"/>
</dbReference>
<reference evidence="2" key="1">
    <citation type="journal article" date="2019" name="Int. J. Syst. Evol. Microbiol.">
        <title>The Global Catalogue of Microorganisms (GCM) 10K type strain sequencing project: providing services to taxonomists for standard genome sequencing and annotation.</title>
        <authorList>
            <consortium name="The Broad Institute Genomics Platform"/>
            <consortium name="The Broad Institute Genome Sequencing Center for Infectious Disease"/>
            <person name="Wu L."/>
            <person name="Ma J."/>
        </authorList>
    </citation>
    <scope>NUCLEOTIDE SEQUENCE [LARGE SCALE GENOMIC DNA]</scope>
    <source>
        <strain evidence="2">CGMCC 4.7676</strain>
    </source>
</reference>
<evidence type="ECO:0000313" key="2">
    <source>
        <dbReference type="Proteomes" id="UP001595645"/>
    </source>
</evidence>
<dbReference type="PRINTS" id="PR00364">
    <property type="entry name" value="DISEASERSIST"/>
</dbReference>
<gene>
    <name evidence="1" type="ORF">ACFOSH_24720</name>
</gene>
<accession>A0ABV7P2H6</accession>
<dbReference type="RefSeq" id="WP_378241422.1">
    <property type="nucleotide sequence ID" value="NZ_JBHRWK010000038.1"/>
</dbReference>
<evidence type="ECO:0000313" key="1">
    <source>
        <dbReference type="EMBL" id="MFC3452652.1"/>
    </source>
</evidence>
<dbReference type="PANTHER" id="PTHR47691">
    <property type="entry name" value="REGULATOR-RELATED"/>
    <property type="match status" value="1"/>
</dbReference>
<dbReference type="EMBL" id="JBHRWK010000038">
    <property type="protein sequence ID" value="MFC3452652.1"/>
    <property type="molecule type" value="Genomic_DNA"/>
</dbReference>
<dbReference type="Pfam" id="PF13424">
    <property type="entry name" value="TPR_12"/>
    <property type="match status" value="1"/>
</dbReference>
<dbReference type="Gene3D" id="1.25.40.10">
    <property type="entry name" value="Tetratricopeptide repeat domain"/>
    <property type="match status" value="1"/>
</dbReference>
<dbReference type="InterPro" id="IPR011990">
    <property type="entry name" value="TPR-like_helical_dom_sf"/>
</dbReference>
<sequence>MVVPQEVPLGPRDFVNREADIARMDQFWASRSSGVPQLGVCTGLPGVGKTAFIRRCVQRFRDGGVFSGGDLHVEFASVDGIAPSVADALASCLLALGVAKDVMPSTVAGRANHLRSITAEKPVLIVLEDVTDAAQVLPFVPNGADSAVLVTSSAQLSDLLADGAEAIRLEPLDDVSGAHLVVTLVGARAAAEPEAVGRLVQLCSGLPVALKVAASRLLARPSLRVGDLVAQIESGRSGFAVGGKDKVSAVFAVAYDALDSVSARVYRLLGLFAGRDLALDTVARLVEVGGEALSSAVETLIESGLLNEDSGNRLSLHAMVRRHARQLAFTKDGADGCEAAVRRVVTHLVATAAFADLALLGPRRYRVDPDTVTGGRKPPFLGDTAKGEALAWLDRERANLLAVQRAAAESGMHDESWRLAEALSALYVTRRYLVDWTESSDLGAVSARIAGNVRAEARLRSFVSRAWTDLGDLDRAGEELDRALPLAEGTSDTRLLASVWEMLGRFRDHTDPGSAVEAYQRAIALFAQESDTRGVAFTSFFLGSSHHSAGRLDQAESILRNALEQVREVGDARMLGRCLTELGTVLRARGRTEEAHQVLDEAIAILHRDDQPYYEATARESLLPVVEADDDRTRSCLQALTDIHQRLGSGRADEFRELLRRLQNSTSE</sequence>
<dbReference type="Gene3D" id="3.40.50.300">
    <property type="entry name" value="P-loop containing nucleotide triphosphate hydrolases"/>
    <property type="match status" value="1"/>
</dbReference>